<feature type="domain" description="4'-phosphopantetheinyl transferase" evidence="3">
    <location>
        <begin position="118"/>
        <end position="179"/>
    </location>
</feature>
<dbReference type="InterPro" id="IPR008278">
    <property type="entry name" value="4-PPantetheinyl_Trfase_dom"/>
</dbReference>
<dbReference type="PANTHER" id="PTHR12215:SF10">
    <property type="entry name" value="L-AMINOADIPATE-SEMIALDEHYDE DEHYDROGENASE-PHOSPHOPANTETHEINYL TRANSFERASE"/>
    <property type="match status" value="1"/>
</dbReference>
<keyword evidence="2" id="KW-0808">Transferase</keyword>
<proteinExistence type="inferred from homology"/>
<evidence type="ECO:0000259" key="3">
    <source>
        <dbReference type="Pfam" id="PF01648"/>
    </source>
</evidence>
<gene>
    <name evidence="4" type="ORF">GCM10010439_22030</name>
</gene>
<evidence type="ECO:0000313" key="5">
    <source>
        <dbReference type="Proteomes" id="UP001501842"/>
    </source>
</evidence>
<accession>A0ABN3U509</accession>
<dbReference type="SUPFAM" id="SSF56214">
    <property type="entry name" value="4'-phosphopantetheinyl transferase"/>
    <property type="match status" value="2"/>
</dbReference>
<dbReference type="Gene3D" id="3.90.470.20">
    <property type="entry name" value="4'-phosphopantetheinyl transferase domain"/>
    <property type="match status" value="1"/>
</dbReference>
<dbReference type="Proteomes" id="UP001501842">
    <property type="component" value="Unassembled WGS sequence"/>
</dbReference>
<dbReference type="Pfam" id="PF01648">
    <property type="entry name" value="ACPS"/>
    <property type="match status" value="1"/>
</dbReference>
<reference evidence="4 5" key="1">
    <citation type="journal article" date="2019" name="Int. J. Syst. Evol. Microbiol.">
        <title>The Global Catalogue of Microorganisms (GCM) 10K type strain sequencing project: providing services to taxonomists for standard genome sequencing and annotation.</title>
        <authorList>
            <consortium name="The Broad Institute Genomics Platform"/>
            <consortium name="The Broad Institute Genome Sequencing Center for Infectious Disease"/>
            <person name="Wu L."/>
            <person name="Ma J."/>
        </authorList>
    </citation>
    <scope>NUCLEOTIDE SEQUENCE [LARGE SCALE GENOMIC DNA]</scope>
    <source>
        <strain evidence="4 5">JCM 8201</strain>
    </source>
</reference>
<name>A0ABN3U509_9ACTN</name>
<evidence type="ECO:0000256" key="2">
    <source>
        <dbReference type="ARBA" id="ARBA00022679"/>
    </source>
</evidence>
<evidence type="ECO:0000256" key="1">
    <source>
        <dbReference type="ARBA" id="ARBA00010990"/>
    </source>
</evidence>
<sequence length="218" mass="23019">MSAGLRTLTQAAGLTVGGAAVEVWTAEAREVPEDGWEMLAPDDLRYLARLALPQVRAEAAHGRAILRWVLGDRLGLPAERVRFARTLTGRPYLPGADWDFSLSYSSGLVCVAVAHRARIGVDVERVRPLDKGDAVAERFFSPADRAALDALDGAAREAYWFQAWTRTEALIKAHGSGLLDPPPTGGPGSPAVPLPVPAGFAGAVAALDWNGGPGCTTT</sequence>
<comment type="similarity">
    <text evidence="1">Belongs to the P-Pant transferase superfamily. Gsp/Sfp/HetI/AcpT family.</text>
</comment>
<evidence type="ECO:0000313" key="4">
    <source>
        <dbReference type="EMBL" id="GAA2724430.1"/>
    </source>
</evidence>
<dbReference type="PANTHER" id="PTHR12215">
    <property type="entry name" value="PHOSPHOPANTETHEINE TRANSFERASE"/>
    <property type="match status" value="1"/>
</dbReference>
<comment type="caution">
    <text evidence="4">The sequence shown here is derived from an EMBL/GenBank/DDBJ whole genome shotgun (WGS) entry which is preliminary data.</text>
</comment>
<dbReference type="InterPro" id="IPR050559">
    <property type="entry name" value="P-Pant_transferase_sf"/>
</dbReference>
<protein>
    <recommendedName>
        <fullName evidence="3">4'-phosphopantetheinyl transferase domain-containing protein</fullName>
    </recommendedName>
</protein>
<dbReference type="InterPro" id="IPR037143">
    <property type="entry name" value="4-PPantetheinyl_Trfase_dom_sf"/>
</dbReference>
<organism evidence="4 5">
    <name type="scientific">Actinocorallia aurantiaca</name>
    <dbReference type="NCBI Taxonomy" id="46204"/>
    <lineage>
        <taxon>Bacteria</taxon>
        <taxon>Bacillati</taxon>
        <taxon>Actinomycetota</taxon>
        <taxon>Actinomycetes</taxon>
        <taxon>Streptosporangiales</taxon>
        <taxon>Thermomonosporaceae</taxon>
        <taxon>Actinocorallia</taxon>
    </lineage>
</organism>
<dbReference type="RefSeq" id="WP_344450199.1">
    <property type="nucleotide sequence ID" value="NZ_BAAATZ010000007.1"/>
</dbReference>
<keyword evidence="5" id="KW-1185">Reference proteome</keyword>
<dbReference type="EMBL" id="BAAATZ010000007">
    <property type="protein sequence ID" value="GAA2724430.1"/>
    <property type="molecule type" value="Genomic_DNA"/>
</dbReference>